<name>A0A6I6EM03_9GAMM</name>
<dbReference type="AlphaFoldDB" id="A0A6I6EM03"/>
<evidence type="ECO:0000313" key="4">
    <source>
        <dbReference type="Proteomes" id="UP000480164"/>
    </source>
</evidence>
<evidence type="ECO:0000313" key="2">
    <source>
        <dbReference type="EMBL" id="QGU89578.1"/>
    </source>
</evidence>
<dbReference type="EMBL" id="WLZX01000005">
    <property type="protein sequence ID" value="MTD27989.1"/>
    <property type="molecule type" value="Genomic_DNA"/>
</dbReference>
<proteinExistence type="predicted"/>
<accession>A0A6I6EM03</accession>
<organism evidence="2 3">
    <name type="scientific">Erwinia sorbitola</name>
    <dbReference type="NCBI Taxonomy" id="2681984"/>
    <lineage>
        <taxon>Bacteria</taxon>
        <taxon>Pseudomonadati</taxon>
        <taxon>Pseudomonadota</taxon>
        <taxon>Gammaproteobacteria</taxon>
        <taxon>Enterobacterales</taxon>
        <taxon>Erwiniaceae</taxon>
        <taxon>Erwinia</taxon>
    </lineage>
</organism>
<evidence type="ECO:0000313" key="3">
    <source>
        <dbReference type="Proteomes" id="UP000424752"/>
    </source>
</evidence>
<keyword evidence="4" id="KW-1185">Reference proteome</keyword>
<reference evidence="1 4" key="1">
    <citation type="submission" date="2019-11" db="EMBL/GenBank/DDBJ databases">
        <title>Erwinia sp. nov., isolated from feces of birds in Tibet plateau of China.</title>
        <authorList>
            <person name="Ge Y."/>
        </authorList>
    </citation>
    <scope>NUCLEOTIDE SEQUENCE [LARGE SCALE GENOMIC DNA]</scope>
    <source>
        <strain evidence="1 4">J316</strain>
    </source>
</reference>
<dbReference type="Proteomes" id="UP000424752">
    <property type="component" value="Chromosome"/>
</dbReference>
<dbReference type="EMBL" id="CP046509">
    <property type="protein sequence ID" value="QGU89578.1"/>
    <property type="molecule type" value="Genomic_DNA"/>
</dbReference>
<sequence length="58" mass="6439">MSITVNGCDQAVKIAQSVAKKTVIGIPKYEFWGRIAADNFFSVLETHNDEARSFTADF</sequence>
<gene>
    <name evidence="1" type="ORF">GK011_13685</name>
    <name evidence="2" type="ORF">GN242_21315</name>
</gene>
<accession>A0A6L6GRQ1</accession>
<protein>
    <submittedName>
        <fullName evidence="2">Uncharacterized protein</fullName>
    </submittedName>
</protein>
<evidence type="ECO:0000313" key="1">
    <source>
        <dbReference type="EMBL" id="MTD27989.1"/>
    </source>
</evidence>
<dbReference type="Proteomes" id="UP000480164">
    <property type="component" value="Unassembled WGS sequence"/>
</dbReference>
<dbReference type="RefSeq" id="WP_154753252.1">
    <property type="nucleotide sequence ID" value="NZ_CP046509.1"/>
</dbReference>
<reference evidence="2 3" key="2">
    <citation type="submission" date="2019-12" db="EMBL/GenBank/DDBJ databases">
        <title>Erwinia sp. nov., isolated from droppings of birds in the Qinghai-Tiebt plateau of China.</title>
        <authorList>
            <person name="Ge Y."/>
        </authorList>
    </citation>
    <scope>NUCLEOTIDE SEQUENCE [LARGE SCALE GENOMIC DNA]</scope>
    <source>
        <strain evidence="2 3">J780</strain>
    </source>
</reference>
<dbReference type="KEGG" id="erwi:GN242_21315"/>